<keyword evidence="1" id="KW-1133">Transmembrane helix</keyword>
<reference evidence="3 4" key="1">
    <citation type="journal article" date="2021" name="ISME Commun">
        <title>Automated analysis of genomic sequences facilitates high-throughput and comprehensive description of bacteria.</title>
        <authorList>
            <person name="Hitch T.C.A."/>
        </authorList>
    </citation>
    <scope>NUCLEOTIDE SEQUENCE [LARGE SCALE GENOMIC DNA]</scope>
    <source>
        <strain evidence="3 4">Sanger_29</strain>
    </source>
</reference>
<keyword evidence="1" id="KW-0472">Membrane</keyword>
<evidence type="ECO:0000313" key="4">
    <source>
        <dbReference type="Proteomes" id="UP001652338"/>
    </source>
</evidence>
<dbReference type="Pfam" id="PF12158">
    <property type="entry name" value="DUF3592"/>
    <property type="match status" value="1"/>
</dbReference>
<feature type="transmembrane region" description="Helical" evidence="1">
    <location>
        <begin position="6"/>
        <end position="26"/>
    </location>
</feature>
<evidence type="ECO:0000313" key="3">
    <source>
        <dbReference type="EMBL" id="MCU6724285.1"/>
    </source>
</evidence>
<dbReference type="RefSeq" id="WP_256298676.1">
    <property type="nucleotide sequence ID" value="NZ_JAOQKE010000002.1"/>
</dbReference>
<keyword evidence="1" id="KW-0812">Transmembrane</keyword>
<proteinExistence type="predicted"/>
<dbReference type="Proteomes" id="UP001652338">
    <property type="component" value="Unassembled WGS sequence"/>
</dbReference>
<dbReference type="EMBL" id="JAOQKE010000002">
    <property type="protein sequence ID" value="MCU6724285.1"/>
    <property type="molecule type" value="Genomic_DNA"/>
</dbReference>
<evidence type="ECO:0000256" key="1">
    <source>
        <dbReference type="SAM" id="Phobius"/>
    </source>
</evidence>
<comment type="caution">
    <text evidence="3">The sequence shown here is derived from an EMBL/GenBank/DDBJ whole genome shotgun (WGS) entry which is preliminary data.</text>
</comment>
<gene>
    <name evidence="3" type="ORF">OCV47_02750</name>
</gene>
<feature type="domain" description="DUF3592" evidence="2">
    <location>
        <begin position="41"/>
        <end position="106"/>
    </location>
</feature>
<evidence type="ECO:0000259" key="2">
    <source>
        <dbReference type="Pfam" id="PF12158"/>
    </source>
</evidence>
<feature type="transmembrane region" description="Helical" evidence="1">
    <location>
        <begin position="111"/>
        <end position="140"/>
    </location>
</feature>
<name>A0ABT2SIG7_9FIRM</name>
<organism evidence="3 4">
    <name type="scientific">Muricoprocola aceti</name>
    <dbReference type="NCBI Taxonomy" id="2981772"/>
    <lineage>
        <taxon>Bacteria</taxon>
        <taxon>Bacillati</taxon>
        <taxon>Bacillota</taxon>
        <taxon>Clostridia</taxon>
        <taxon>Lachnospirales</taxon>
        <taxon>Lachnospiraceae</taxon>
        <taxon>Muricoprocola</taxon>
    </lineage>
</organism>
<protein>
    <submittedName>
        <fullName evidence="3">DUF3592 domain-containing protein</fullName>
    </submittedName>
</protein>
<accession>A0ABT2SIG7</accession>
<sequence>MNNETIILSGIFFLMGLIFQAVPVILKYLRKRQSERCTSMTTATITGYVCRRDDSSTTYAPVYHYWANGQEYEKTSTFSSSRRKHNTGDKITLYYDSSNPKIIYVEEEQSVLNLISVIFHLLGTVFMGIGVVVIFCTYYVR</sequence>
<dbReference type="InterPro" id="IPR021994">
    <property type="entry name" value="DUF3592"/>
</dbReference>
<keyword evidence="4" id="KW-1185">Reference proteome</keyword>